<evidence type="ECO:0000256" key="3">
    <source>
        <dbReference type="ARBA" id="ARBA00022692"/>
    </source>
</evidence>
<evidence type="ECO:0000256" key="5">
    <source>
        <dbReference type="ARBA" id="ARBA00023136"/>
    </source>
</evidence>
<evidence type="ECO:0000256" key="1">
    <source>
        <dbReference type="ARBA" id="ARBA00004651"/>
    </source>
</evidence>
<dbReference type="PANTHER" id="PTHR23513:SF6">
    <property type="entry name" value="MAJOR FACILITATOR SUPERFAMILY ASSOCIATED DOMAIN-CONTAINING PROTEIN"/>
    <property type="match status" value="1"/>
</dbReference>
<evidence type="ECO:0000256" key="7">
    <source>
        <dbReference type="SAM" id="Phobius"/>
    </source>
</evidence>
<feature type="transmembrane region" description="Helical" evidence="7">
    <location>
        <begin position="85"/>
        <end position="104"/>
    </location>
</feature>
<feature type="transmembrane region" description="Helical" evidence="7">
    <location>
        <begin position="53"/>
        <end position="73"/>
    </location>
</feature>
<evidence type="ECO:0000313" key="8">
    <source>
        <dbReference type="EMBL" id="MDT0381315.1"/>
    </source>
</evidence>
<dbReference type="Proteomes" id="UP001183414">
    <property type="component" value="Unassembled WGS sequence"/>
</dbReference>
<evidence type="ECO:0000256" key="4">
    <source>
        <dbReference type="ARBA" id="ARBA00022989"/>
    </source>
</evidence>
<keyword evidence="5 7" id="KW-0472">Membrane</keyword>
<reference evidence="9" key="1">
    <citation type="submission" date="2023-07" db="EMBL/GenBank/DDBJ databases">
        <title>30 novel species of actinomycetes from the DSMZ collection.</title>
        <authorList>
            <person name="Nouioui I."/>
        </authorList>
    </citation>
    <scope>NUCLEOTIDE SEQUENCE [LARGE SCALE GENOMIC DNA]</scope>
    <source>
        <strain evidence="9">DSM 42041</strain>
    </source>
</reference>
<feature type="transmembrane region" description="Helical" evidence="7">
    <location>
        <begin position="317"/>
        <end position="335"/>
    </location>
</feature>
<feature type="transmembrane region" description="Helical" evidence="7">
    <location>
        <begin position="177"/>
        <end position="194"/>
    </location>
</feature>
<comment type="caution">
    <text evidence="8">The sequence shown here is derived from an EMBL/GenBank/DDBJ whole genome shotgun (WGS) entry which is preliminary data.</text>
</comment>
<dbReference type="InterPro" id="IPR011701">
    <property type="entry name" value="MFS"/>
</dbReference>
<feature type="transmembrane region" description="Helical" evidence="7">
    <location>
        <begin position="356"/>
        <end position="376"/>
    </location>
</feature>
<feature type="transmembrane region" description="Helical" evidence="7">
    <location>
        <begin position="110"/>
        <end position="133"/>
    </location>
</feature>
<name>A0ABU2NWE9_9ACTN</name>
<dbReference type="PANTHER" id="PTHR23513">
    <property type="entry name" value="INTEGRAL MEMBRANE EFFLUX PROTEIN-RELATED"/>
    <property type="match status" value="1"/>
</dbReference>
<evidence type="ECO:0000313" key="9">
    <source>
        <dbReference type="Proteomes" id="UP001183414"/>
    </source>
</evidence>
<comment type="subcellular location">
    <subcellularLocation>
        <location evidence="1">Cell membrane</location>
        <topology evidence="1">Multi-pass membrane protein</topology>
    </subcellularLocation>
</comment>
<feature type="compositionally biased region" description="Low complexity" evidence="6">
    <location>
        <begin position="417"/>
        <end position="430"/>
    </location>
</feature>
<dbReference type="EMBL" id="JAVREQ010000021">
    <property type="protein sequence ID" value="MDT0381315.1"/>
    <property type="molecule type" value="Genomic_DNA"/>
</dbReference>
<sequence length="430" mass="45542">MGFLPRPKRVITEPPQGRRDFWVFVSSGLFARGGDQLFTIAVPLSVLAATESVAGTVLAFSARVAAYLLSPFIGMLIDSFDRRDVYILAQLYQALCLGLIALFLDDVLVLAVLVLLSGLGAVVANISSYFVLVPRLVTPERRSKALSDYSALREVVKIVGPLSAGGIVVLAGGATALVLTCTLFALSALVALFVPRVVIEEEEPAEPGEKPRRALSVGFSWLWRNGSAIALVATMTLANIGVGTLDVIFITLLGDSGMAATGIGLVVSIGAVGAAAGTWAAGRLFPRSSFQRRILYWQLAALAGVTVMAVPVLQVRVVGYVITTFALGASNINSIRYRQESIPMAISGRVNSVMRMFITGAIPLSAVVFAFFHKWAPSELHWTPVVLFSALGVAVWAWYLARAGRRSPQQPDGPGGEAVAAADRGAASRG</sequence>
<evidence type="ECO:0000256" key="2">
    <source>
        <dbReference type="ARBA" id="ARBA00022475"/>
    </source>
</evidence>
<keyword evidence="2" id="KW-1003">Cell membrane</keyword>
<keyword evidence="4 7" id="KW-1133">Transmembrane helix</keyword>
<dbReference type="InterPro" id="IPR036259">
    <property type="entry name" value="MFS_trans_sf"/>
</dbReference>
<dbReference type="RefSeq" id="WP_311675001.1">
    <property type="nucleotide sequence ID" value="NZ_JAVREQ010000021.1"/>
</dbReference>
<accession>A0ABU2NWE9</accession>
<feature type="transmembrane region" description="Helical" evidence="7">
    <location>
        <begin position="294"/>
        <end position="311"/>
    </location>
</feature>
<dbReference type="Gene3D" id="1.20.1250.20">
    <property type="entry name" value="MFS general substrate transporter like domains"/>
    <property type="match status" value="1"/>
</dbReference>
<feature type="transmembrane region" description="Helical" evidence="7">
    <location>
        <begin position="228"/>
        <end position="253"/>
    </location>
</feature>
<keyword evidence="3 7" id="KW-0812">Transmembrane</keyword>
<proteinExistence type="predicted"/>
<dbReference type="Pfam" id="PF07690">
    <property type="entry name" value="MFS_1"/>
    <property type="match status" value="1"/>
</dbReference>
<protein>
    <submittedName>
        <fullName evidence="8">MFS transporter</fullName>
    </submittedName>
</protein>
<dbReference type="SUPFAM" id="SSF103473">
    <property type="entry name" value="MFS general substrate transporter"/>
    <property type="match status" value="1"/>
</dbReference>
<organism evidence="8 9">
    <name type="scientific">Streptomyces hazeniae</name>
    <dbReference type="NCBI Taxonomy" id="3075538"/>
    <lineage>
        <taxon>Bacteria</taxon>
        <taxon>Bacillati</taxon>
        <taxon>Actinomycetota</taxon>
        <taxon>Actinomycetes</taxon>
        <taxon>Kitasatosporales</taxon>
        <taxon>Streptomycetaceae</taxon>
        <taxon>Streptomyces</taxon>
    </lineage>
</organism>
<feature type="transmembrane region" description="Helical" evidence="7">
    <location>
        <begin position="259"/>
        <end position="282"/>
    </location>
</feature>
<evidence type="ECO:0000256" key="6">
    <source>
        <dbReference type="SAM" id="MobiDB-lite"/>
    </source>
</evidence>
<feature type="region of interest" description="Disordered" evidence="6">
    <location>
        <begin position="406"/>
        <end position="430"/>
    </location>
</feature>
<gene>
    <name evidence="8" type="ORF">RM572_21390</name>
</gene>
<feature type="transmembrane region" description="Helical" evidence="7">
    <location>
        <begin position="382"/>
        <end position="401"/>
    </location>
</feature>
<keyword evidence="9" id="KW-1185">Reference proteome</keyword>